<dbReference type="Proteomes" id="UP000236340">
    <property type="component" value="Unassembled WGS sequence"/>
</dbReference>
<evidence type="ECO:0000313" key="2">
    <source>
        <dbReference type="Proteomes" id="UP000236340"/>
    </source>
</evidence>
<dbReference type="AlphaFoldDB" id="A0A2K2HBB7"/>
<dbReference type="SUPFAM" id="SSF52540">
    <property type="entry name" value="P-loop containing nucleoside triphosphate hydrolases"/>
    <property type="match status" value="1"/>
</dbReference>
<feature type="non-terminal residue" evidence="1">
    <location>
        <position position="126"/>
    </location>
</feature>
<protein>
    <recommendedName>
        <fullName evidence="3">Sulfotransferase family protein</fullName>
    </recommendedName>
</protein>
<gene>
    <name evidence="1" type="ORF">C2E25_06890</name>
</gene>
<dbReference type="Gene3D" id="3.40.50.300">
    <property type="entry name" value="P-loop containing nucleotide triphosphate hydrolases"/>
    <property type="match status" value="1"/>
</dbReference>
<evidence type="ECO:0000313" key="1">
    <source>
        <dbReference type="EMBL" id="PNU20595.1"/>
    </source>
</evidence>
<evidence type="ECO:0008006" key="3">
    <source>
        <dbReference type="Google" id="ProtNLM"/>
    </source>
</evidence>
<dbReference type="EMBL" id="PPFX01000011">
    <property type="protein sequence ID" value="PNU20595.1"/>
    <property type="molecule type" value="Genomic_DNA"/>
</dbReference>
<sequence>MRPPVIFIGMHRSGTSLLGRLLEELGLFMGVEKDPNNEALFFQRINKWFMDQCGARWDQPLGIRCLLENDSLLVHVEGQVRKILDGPASISYLGWRRYFLAGGIFRFHLNLMKWSPPLPKSASMRH</sequence>
<accession>A0A2K2HBB7</accession>
<name>A0A2K2HBB7_9BACT</name>
<comment type="caution">
    <text evidence="1">The sequence shown here is derived from an EMBL/GenBank/DDBJ whole genome shotgun (WGS) entry which is preliminary data.</text>
</comment>
<proteinExistence type="predicted"/>
<organism evidence="1 2">
    <name type="scientific">Geothermobacter hydrogeniphilus</name>
    <dbReference type="NCBI Taxonomy" id="1969733"/>
    <lineage>
        <taxon>Bacteria</taxon>
        <taxon>Pseudomonadati</taxon>
        <taxon>Thermodesulfobacteriota</taxon>
        <taxon>Desulfuromonadia</taxon>
        <taxon>Desulfuromonadales</taxon>
        <taxon>Geothermobacteraceae</taxon>
        <taxon>Geothermobacter</taxon>
    </lineage>
</organism>
<reference evidence="1 2" key="1">
    <citation type="journal article" date="2018" name="Genome Announc.">
        <title>Genome Sequence of Geothermobacter sp. HR-1 Iron Reducer from the Loihi Seamount.</title>
        <authorList>
            <person name="Smith H."/>
            <person name="Abuyen K."/>
            <person name="Tremblay J."/>
            <person name="Savalia P."/>
            <person name="Perez-Rodriguez I."/>
            <person name="Emerson D."/>
            <person name="Tully B."/>
            <person name="Amend J."/>
        </authorList>
    </citation>
    <scope>NUCLEOTIDE SEQUENCE [LARGE SCALE GENOMIC DNA]</scope>
    <source>
        <strain evidence="1 2">HR-1</strain>
    </source>
</reference>
<dbReference type="InterPro" id="IPR027417">
    <property type="entry name" value="P-loop_NTPase"/>
</dbReference>